<dbReference type="EMBL" id="WJEC01008086">
    <property type="protein sequence ID" value="KAF7464043.1"/>
    <property type="molecule type" value="Genomic_DNA"/>
</dbReference>
<sequence>MSLSGGHTPYEDTIDWTDSNSSEDSTTDVSSYYFFFPVQQSWVTERSRLPMGRQEQIYDNSEQLCELPIVQVVEDYLGSRYEDSPAIADPHGDYQRMVKYPQERGNQNFWKLEGLMRYLDAFLEDLKGDEDDDQDKHDDHDKHGAHADADDDNNDDDNNDDDQTFSDSALDEDLEASTSASPQLDQLTCQERDARQAWPWWKLPDTEDIIPLPDISPRREDELIEMISQERDTEDTRSVSSGQSTEGSNSGTTSCLNVRSIVQWFRKRMFSSLRQRRRPDMAYKDPGVLESKKHCFLRDKRIQPQ</sequence>
<gene>
    <name evidence="2" type="ORF">GHT09_008036</name>
    <name evidence="3" type="ORF">MONAX_5E041681</name>
</gene>
<proteinExistence type="predicted"/>
<keyword evidence="4" id="KW-1185">Reference proteome</keyword>
<reference evidence="3 4" key="1">
    <citation type="submission" date="2019-04" db="EMBL/GenBank/DDBJ databases">
        <authorList>
            <person name="Alioto T."/>
            <person name="Alioto T."/>
        </authorList>
    </citation>
    <scope>NUCLEOTIDE SEQUENCE [LARGE SCALE GENOMIC DNA]</scope>
</reference>
<name>A0A5E4AYW4_MARMO</name>
<dbReference type="PANTHER" id="PTHR36462">
    <property type="entry name" value="CHROMOSOME 12 OPEN READING FRAME 71"/>
    <property type="match status" value="1"/>
</dbReference>
<feature type="region of interest" description="Disordered" evidence="1">
    <location>
        <begin position="1"/>
        <end position="22"/>
    </location>
</feature>
<accession>A0A5E4AYW4</accession>
<feature type="region of interest" description="Disordered" evidence="1">
    <location>
        <begin position="228"/>
        <end position="253"/>
    </location>
</feature>
<dbReference type="Proteomes" id="UP000335636">
    <property type="component" value="Unassembled WGS sequence"/>
</dbReference>
<dbReference type="AlphaFoldDB" id="A0A5E4AYW4"/>
<feature type="compositionally biased region" description="Basic and acidic residues" evidence="1">
    <location>
        <begin position="228"/>
        <end position="237"/>
    </location>
</feature>
<organism evidence="3 4">
    <name type="scientific">Marmota monax</name>
    <name type="common">Woodchuck</name>
    <dbReference type="NCBI Taxonomy" id="9995"/>
    <lineage>
        <taxon>Eukaryota</taxon>
        <taxon>Metazoa</taxon>
        <taxon>Chordata</taxon>
        <taxon>Craniata</taxon>
        <taxon>Vertebrata</taxon>
        <taxon>Euteleostomi</taxon>
        <taxon>Mammalia</taxon>
        <taxon>Eutheria</taxon>
        <taxon>Euarchontoglires</taxon>
        <taxon>Glires</taxon>
        <taxon>Rodentia</taxon>
        <taxon>Sciuromorpha</taxon>
        <taxon>Sciuridae</taxon>
        <taxon>Xerinae</taxon>
        <taxon>Marmotini</taxon>
        <taxon>Marmota</taxon>
    </lineage>
</organism>
<evidence type="ECO:0000313" key="3">
    <source>
        <dbReference type="EMBL" id="VTJ62056.1"/>
    </source>
</evidence>
<dbReference type="InterPro" id="IPR027908">
    <property type="entry name" value="DUF4640"/>
</dbReference>
<feature type="compositionally biased region" description="Polar residues" evidence="1">
    <location>
        <begin position="238"/>
        <end position="253"/>
    </location>
</feature>
<evidence type="ECO:0000313" key="2">
    <source>
        <dbReference type="EMBL" id="KAF7464043.1"/>
    </source>
</evidence>
<dbReference type="PANTHER" id="PTHR36462:SF1">
    <property type="entry name" value="CHROMOSOME 12 OPEN READING FRAME 71"/>
    <property type="match status" value="1"/>
</dbReference>
<feature type="region of interest" description="Disordered" evidence="1">
    <location>
        <begin position="129"/>
        <end position="188"/>
    </location>
</feature>
<feature type="compositionally biased region" description="Acidic residues" evidence="1">
    <location>
        <begin position="149"/>
        <end position="175"/>
    </location>
</feature>
<evidence type="ECO:0000256" key="1">
    <source>
        <dbReference type="SAM" id="MobiDB-lite"/>
    </source>
</evidence>
<feature type="compositionally biased region" description="Basic and acidic residues" evidence="1">
    <location>
        <begin position="134"/>
        <end position="148"/>
    </location>
</feature>
<dbReference type="Proteomes" id="UP000662637">
    <property type="component" value="Unassembled WGS sequence"/>
</dbReference>
<feature type="compositionally biased region" description="Polar residues" evidence="1">
    <location>
        <begin position="176"/>
        <end position="188"/>
    </location>
</feature>
<reference evidence="2" key="2">
    <citation type="submission" date="2020-08" db="EMBL/GenBank/DDBJ databases">
        <authorList>
            <person name="Shumante A."/>
            <person name="Zimin A.V."/>
            <person name="Puiu D."/>
            <person name="Salzberg S.L."/>
        </authorList>
    </citation>
    <scope>NUCLEOTIDE SEQUENCE</scope>
    <source>
        <strain evidence="2">WC2-LM</strain>
        <tissue evidence="2">Liver</tissue>
    </source>
</reference>
<dbReference type="Pfam" id="PF15480">
    <property type="entry name" value="DUF4640"/>
    <property type="match status" value="2"/>
</dbReference>
<dbReference type="EMBL" id="CABDUW010000189">
    <property type="protein sequence ID" value="VTJ62056.1"/>
    <property type="molecule type" value="Genomic_DNA"/>
</dbReference>
<protein>
    <submittedName>
        <fullName evidence="3">Uncharacterized protein</fullName>
    </submittedName>
</protein>
<evidence type="ECO:0000313" key="4">
    <source>
        <dbReference type="Proteomes" id="UP000335636"/>
    </source>
</evidence>